<dbReference type="GO" id="GO:0005886">
    <property type="term" value="C:plasma membrane"/>
    <property type="evidence" value="ECO:0007669"/>
    <property type="project" value="TreeGrafter"/>
</dbReference>
<dbReference type="Proteomes" id="UP000294498">
    <property type="component" value="Unassembled WGS sequence"/>
</dbReference>
<dbReference type="PROSITE" id="PS51257">
    <property type="entry name" value="PROKAR_LIPOPROTEIN"/>
    <property type="match status" value="1"/>
</dbReference>
<evidence type="ECO:0000259" key="3">
    <source>
        <dbReference type="Pfam" id="PF25876"/>
    </source>
</evidence>
<comment type="similarity">
    <text evidence="1">Belongs to the membrane fusion protein (MFP) (TC 8.A.1) family.</text>
</comment>
<feature type="signal peptide" evidence="2">
    <location>
        <begin position="1"/>
        <end position="25"/>
    </location>
</feature>
<feature type="domain" description="Multidrug resistance protein MdtA-like beta-barrel" evidence="5">
    <location>
        <begin position="204"/>
        <end position="286"/>
    </location>
</feature>
<sequence length="363" mass="39509">MTIRLQLLAATALVLSSCGSTSAPAPVAVPPVPITTDTVKEQNMTFSTVYPGKVVPLRQVDIHADVQGYVTGIFFKDGQHVRQGALLYEIDKRKYQAAYDQAVASLHTAEASLVKDQQDVDRYTRLYQQDAVAKQKLDYAVSAQKSDQAQVEAAKAAMASAGTDLKYASITAPFDGTIGISQVRLGAVVTQGSTILNTISSDDPMAVDFQLDEKQLPAFEKVLHQFGRLDSLFTLYLPDQTRYPAFGTFYTMDRAVDPQMGTITVRVTAPNKMNDLRAGLSVNVRVLNPSGGPQTVIPMIAAVEQMSEYFVFVVQDSTVRQQRVKLGSRNGALVVVLDGLKPGDVIARDGIQRLHDKSVVKLK</sequence>
<dbReference type="InterPro" id="IPR006143">
    <property type="entry name" value="RND_pump_MFP"/>
</dbReference>
<reference evidence="7 8" key="1">
    <citation type="submission" date="2019-03" db="EMBL/GenBank/DDBJ databases">
        <title>Genomic Encyclopedia of Type Strains, Phase IV (KMG-IV): sequencing the most valuable type-strain genomes for metagenomic binning, comparative biology and taxonomic classification.</title>
        <authorList>
            <person name="Goeker M."/>
        </authorList>
    </citation>
    <scope>NUCLEOTIDE SEQUENCE [LARGE SCALE GENOMIC DNA]</scope>
    <source>
        <strain evidence="7 8">DSM 100059</strain>
    </source>
</reference>
<keyword evidence="2" id="KW-0732">Signal</keyword>
<dbReference type="EMBL" id="SODV01000002">
    <property type="protein sequence ID" value="TDW95992.1"/>
    <property type="molecule type" value="Genomic_DNA"/>
</dbReference>
<dbReference type="Pfam" id="PF25975">
    <property type="entry name" value="CzcB_C"/>
    <property type="match status" value="1"/>
</dbReference>
<protein>
    <submittedName>
        <fullName evidence="7">Membrane fusion protein (Multidrug efflux system)</fullName>
    </submittedName>
</protein>
<accession>A0A4V3GKK0</accession>
<evidence type="ECO:0000256" key="2">
    <source>
        <dbReference type="SAM" id="SignalP"/>
    </source>
</evidence>
<dbReference type="SUPFAM" id="SSF111369">
    <property type="entry name" value="HlyD-like secretion proteins"/>
    <property type="match status" value="1"/>
</dbReference>
<gene>
    <name evidence="7" type="ORF">EDB95_3813</name>
</gene>
<dbReference type="InterPro" id="IPR058626">
    <property type="entry name" value="MdtA-like_b-barrel"/>
</dbReference>
<evidence type="ECO:0000259" key="5">
    <source>
        <dbReference type="Pfam" id="PF25944"/>
    </source>
</evidence>
<dbReference type="RefSeq" id="WP_133995855.1">
    <property type="nucleotide sequence ID" value="NZ_SODV01000002.1"/>
</dbReference>
<dbReference type="Gene3D" id="2.40.50.100">
    <property type="match status" value="1"/>
</dbReference>
<dbReference type="Pfam" id="PF25876">
    <property type="entry name" value="HH_MFP_RND"/>
    <property type="match status" value="1"/>
</dbReference>
<feature type="domain" description="Multidrug resistance protein MdtA-like alpha-helical hairpin" evidence="3">
    <location>
        <begin position="99"/>
        <end position="168"/>
    </location>
</feature>
<organism evidence="7 8">
    <name type="scientific">Dinghuibacter silviterrae</name>
    <dbReference type="NCBI Taxonomy" id="1539049"/>
    <lineage>
        <taxon>Bacteria</taxon>
        <taxon>Pseudomonadati</taxon>
        <taxon>Bacteroidota</taxon>
        <taxon>Chitinophagia</taxon>
        <taxon>Chitinophagales</taxon>
        <taxon>Chitinophagaceae</taxon>
        <taxon>Dinghuibacter</taxon>
    </lineage>
</organism>
<comment type="caution">
    <text evidence="7">The sequence shown here is derived from an EMBL/GenBank/DDBJ whole genome shotgun (WGS) entry which is preliminary data.</text>
</comment>
<dbReference type="OrthoDB" id="9801814at2"/>
<dbReference type="InterPro" id="IPR058625">
    <property type="entry name" value="MdtA-like_BSH"/>
</dbReference>
<feature type="domain" description="Multidrug resistance protein MdtA-like barrel-sandwich hybrid" evidence="4">
    <location>
        <begin position="58"/>
        <end position="194"/>
    </location>
</feature>
<evidence type="ECO:0000313" key="7">
    <source>
        <dbReference type="EMBL" id="TDW95992.1"/>
    </source>
</evidence>
<feature type="domain" description="CzcB-like C-terminal circularly permuted SH3-like" evidence="6">
    <location>
        <begin position="308"/>
        <end position="349"/>
    </location>
</feature>
<evidence type="ECO:0000313" key="8">
    <source>
        <dbReference type="Proteomes" id="UP000294498"/>
    </source>
</evidence>
<dbReference type="Gene3D" id="2.40.30.170">
    <property type="match status" value="1"/>
</dbReference>
<evidence type="ECO:0000259" key="4">
    <source>
        <dbReference type="Pfam" id="PF25917"/>
    </source>
</evidence>
<dbReference type="Gene3D" id="2.40.420.20">
    <property type="match status" value="1"/>
</dbReference>
<dbReference type="AlphaFoldDB" id="A0A4V3GKK0"/>
<dbReference type="InterPro" id="IPR058624">
    <property type="entry name" value="MdtA-like_HH"/>
</dbReference>
<dbReference type="Gene3D" id="1.10.287.470">
    <property type="entry name" value="Helix hairpin bin"/>
    <property type="match status" value="1"/>
</dbReference>
<evidence type="ECO:0000256" key="1">
    <source>
        <dbReference type="ARBA" id="ARBA00009477"/>
    </source>
</evidence>
<dbReference type="Pfam" id="PF25944">
    <property type="entry name" value="Beta-barrel_RND"/>
    <property type="match status" value="1"/>
</dbReference>
<feature type="chain" id="PRO_5021033365" evidence="2">
    <location>
        <begin position="26"/>
        <end position="363"/>
    </location>
</feature>
<dbReference type="Pfam" id="PF25917">
    <property type="entry name" value="BSH_RND"/>
    <property type="match status" value="1"/>
</dbReference>
<name>A0A4V3GKK0_9BACT</name>
<dbReference type="PANTHER" id="PTHR30158">
    <property type="entry name" value="ACRA/E-RELATED COMPONENT OF DRUG EFFLUX TRANSPORTER"/>
    <property type="match status" value="1"/>
</dbReference>
<dbReference type="GO" id="GO:0022857">
    <property type="term" value="F:transmembrane transporter activity"/>
    <property type="evidence" value="ECO:0007669"/>
    <property type="project" value="InterPro"/>
</dbReference>
<proteinExistence type="inferred from homology"/>
<dbReference type="NCBIfam" id="TIGR01730">
    <property type="entry name" value="RND_mfp"/>
    <property type="match status" value="1"/>
</dbReference>
<dbReference type="GO" id="GO:0046677">
    <property type="term" value="P:response to antibiotic"/>
    <property type="evidence" value="ECO:0007669"/>
    <property type="project" value="TreeGrafter"/>
</dbReference>
<dbReference type="GO" id="GO:0030313">
    <property type="term" value="C:cell envelope"/>
    <property type="evidence" value="ECO:0007669"/>
    <property type="project" value="UniProtKB-SubCell"/>
</dbReference>
<evidence type="ECO:0000259" key="6">
    <source>
        <dbReference type="Pfam" id="PF25975"/>
    </source>
</evidence>
<dbReference type="InterPro" id="IPR058649">
    <property type="entry name" value="CzcB_C"/>
</dbReference>
<keyword evidence="8" id="KW-1185">Reference proteome</keyword>